<evidence type="ECO:0000256" key="3">
    <source>
        <dbReference type="ARBA" id="ARBA00022519"/>
    </source>
</evidence>
<evidence type="ECO:0000256" key="6">
    <source>
        <dbReference type="ARBA" id="ARBA00023136"/>
    </source>
</evidence>
<gene>
    <name evidence="9" type="ORF">NJU99_05445</name>
</gene>
<evidence type="ECO:0000313" key="9">
    <source>
        <dbReference type="EMBL" id="UTJ07543.1"/>
    </source>
</evidence>
<name>A0ABY5E8R9_9BACT</name>
<dbReference type="InterPro" id="IPR003399">
    <property type="entry name" value="Mce/MlaD"/>
</dbReference>
<evidence type="ECO:0000256" key="1">
    <source>
        <dbReference type="ARBA" id="ARBA00004533"/>
    </source>
</evidence>
<dbReference type="Pfam" id="PF02470">
    <property type="entry name" value="MlaD"/>
    <property type="match status" value="6"/>
</dbReference>
<sequence length="886" mass="100694">MSNQEENIEEVVYKAKEKKNKKAVSFIWVLPLIILGVLSWIAYESYMKKGTNIEVVFKSAEGLKENVTPLEYKGLQLGKVTDIKLHKDLKSVKVNILVKNEVAKYVASESSRFYIKRPTISLTKVSGLSTLISGFKIEISPKFRTKGEFEEGKQKFIFEGLDSRPDDELSAEGYYITLLANDKESLEVGTPIFYNQYQIGEVVSKEFKAEKAFLNAYIYDKFNYLVNNSSKFVMNSALKVNYGPSGLNIELGSLYSAIVGGITVVTPKKDDEKIKRDEVHILYGNKDDLKKKKYFHIKFANASGIGENTPIIYKGITVGKISELSLTPEDVSTKAFIYDKYKYLLTSNTDFFIKRPKVSIDGVKDLGNVVKGDYISLDYKKGEEKDVFVAKDYQDLKKSLENTIITLYADDLNSITKKSKLYYKNIEIGEVVDYDFTKNFSKVKIKVSIDKKYENLVNDHTLFYDLSSKLVDMKALNLDINYSGFEPLLNGAIGILTEKRTSNLSKKSFKLYEKYKDVRDLKRVYNQGSLYTAYFDNSFMLEKGMAVVYKNKEIGFVKSISFDEKESKVKLFIYKGFKKYINNTSAFYKKSKVDFSASLNGINLNIDNFTSFLEGSIHLMSKTDKTYDKKRVYSSYDELKNISNSISIVFDDVEGLHEEFSQLTYKGVKIGKVTNISLNKEQKVVVKAQIYDDYESFAKKGVIYYLKKPIISLQQVSDVGSTIKAVNIGVVTSKAKDVFAKSFVGFDKLPSIDKTHEGITFKVNSIHASKADVNAPIYYKFVKIGKIHKKELSHDGSRVIMHCQIDNRYANLVRKNSKFYDISGFNVKFSIFSGSKVESNTFTSILKGGLVLVTPEEYTQKASTIDEFDLIEELPDGWDKITPNIK</sequence>
<keyword evidence="5 7" id="KW-1133">Transmembrane helix</keyword>
<comment type="subcellular location">
    <subcellularLocation>
        <location evidence="1">Cell inner membrane</location>
    </subcellularLocation>
</comment>
<evidence type="ECO:0000256" key="4">
    <source>
        <dbReference type="ARBA" id="ARBA00022692"/>
    </source>
</evidence>
<evidence type="ECO:0000256" key="7">
    <source>
        <dbReference type="SAM" id="Phobius"/>
    </source>
</evidence>
<organism evidence="9 10">
    <name type="scientific">Arcobacter roscoffensis</name>
    <dbReference type="NCBI Taxonomy" id="2961520"/>
    <lineage>
        <taxon>Bacteria</taxon>
        <taxon>Pseudomonadati</taxon>
        <taxon>Campylobacterota</taxon>
        <taxon>Epsilonproteobacteria</taxon>
        <taxon>Campylobacterales</taxon>
        <taxon>Arcobacteraceae</taxon>
        <taxon>Arcobacter</taxon>
    </lineage>
</organism>
<evidence type="ECO:0000259" key="8">
    <source>
        <dbReference type="Pfam" id="PF02470"/>
    </source>
</evidence>
<evidence type="ECO:0000313" key="10">
    <source>
        <dbReference type="Proteomes" id="UP001060012"/>
    </source>
</evidence>
<feature type="domain" description="Mce/MlaD" evidence="8">
    <location>
        <begin position="292"/>
        <end position="378"/>
    </location>
</feature>
<keyword evidence="10" id="KW-1185">Reference proteome</keyword>
<reference evidence="9" key="1">
    <citation type="submission" date="2022-07" db="EMBL/GenBank/DDBJ databases">
        <title>Arcobacter roscoffensis sp. nov., a marine bacterium isolated from coastal seawater collected from Roscoff, France.</title>
        <authorList>
            <person name="Pascual J."/>
            <person name="Lepeaux C."/>
            <person name="Methner A."/>
            <person name="Overmann J."/>
        </authorList>
    </citation>
    <scope>NUCLEOTIDE SEQUENCE</scope>
    <source>
        <strain evidence="9">ARW1-2F2</strain>
    </source>
</reference>
<proteinExistence type="predicted"/>
<feature type="domain" description="Mce/MlaD" evidence="8">
    <location>
        <begin position="644"/>
        <end position="702"/>
    </location>
</feature>
<evidence type="ECO:0000256" key="5">
    <source>
        <dbReference type="ARBA" id="ARBA00022989"/>
    </source>
</evidence>
<dbReference type="PANTHER" id="PTHR30462">
    <property type="entry name" value="INTERMEMBRANE TRANSPORT PROTEIN PQIB-RELATED"/>
    <property type="match status" value="1"/>
</dbReference>
<keyword evidence="2" id="KW-1003">Cell membrane</keyword>
<keyword evidence="6 7" id="KW-0472">Membrane</keyword>
<feature type="domain" description="Mce/MlaD" evidence="8">
    <location>
        <begin position="528"/>
        <end position="584"/>
    </location>
</feature>
<dbReference type="PANTHER" id="PTHR30462:SF0">
    <property type="entry name" value="INTERMEMBRANE TRANSPORT PROTEIN YEBT"/>
    <property type="match status" value="1"/>
</dbReference>
<dbReference type="EMBL" id="CP100595">
    <property type="protein sequence ID" value="UTJ07543.1"/>
    <property type="molecule type" value="Genomic_DNA"/>
</dbReference>
<keyword evidence="4 7" id="KW-0812">Transmembrane</keyword>
<feature type="domain" description="Mce/MlaD" evidence="8">
    <location>
        <begin position="173"/>
        <end position="235"/>
    </location>
</feature>
<dbReference type="RefSeq" id="WP_254577717.1">
    <property type="nucleotide sequence ID" value="NZ_CP100595.1"/>
</dbReference>
<dbReference type="Proteomes" id="UP001060012">
    <property type="component" value="Chromosome"/>
</dbReference>
<evidence type="ECO:0000256" key="2">
    <source>
        <dbReference type="ARBA" id="ARBA00022475"/>
    </source>
</evidence>
<protein>
    <submittedName>
        <fullName evidence="9">MlaD family protein</fullName>
    </submittedName>
</protein>
<feature type="domain" description="Mce/MlaD" evidence="8">
    <location>
        <begin position="50"/>
        <end position="141"/>
    </location>
</feature>
<keyword evidence="3" id="KW-0997">Cell inner membrane</keyword>
<accession>A0ABY5E8R9</accession>
<feature type="transmembrane region" description="Helical" evidence="7">
    <location>
        <begin position="23"/>
        <end position="43"/>
    </location>
</feature>
<dbReference type="InterPro" id="IPR051800">
    <property type="entry name" value="PqiA-PqiB_transport"/>
</dbReference>
<feature type="domain" description="Mce/MlaD" evidence="8">
    <location>
        <begin position="404"/>
        <end position="461"/>
    </location>
</feature>